<dbReference type="Proteomes" id="UP001605036">
    <property type="component" value="Unassembled WGS sequence"/>
</dbReference>
<gene>
    <name evidence="1" type="ORF">R1flu_018464</name>
</gene>
<dbReference type="Pfam" id="PF02672">
    <property type="entry name" value="CP12"/>
    <property type="match status" value="1"/>
</dbReference>
<accession>A0ABD1ZHD9</accession>
<protein>
    <submittedName>
        <fullName evidence="1">Uncharacterized protein</fullName>
    </submittedName>
</protein>
<reference evidence="1 2" key="1">
    <citation type="submission" date="2024-09" db="EMBL/GenBank/DDBJ databases">
        <title>Chromosome-scale assembly of Riccia fluitans.</title>
        <authorList>
            <person name="Paukszto L."/>
            <person name="Sawicki J."/>
            <person name="Karawczyk K."/>
            <person name="Piernik-Szablinska J."/>
            <person name="Szczecinska M."/>
            <person name="Mazdziarz M."/>
        </authorList>
    </citation>
    <scope>NUCLEOTIDE SEQUENCE [LARGE SCALE GENOMIC DNA]</scope>
    <source>
        <strain evidence="1">Rf_01</strain>
        <tissue evidence="1">Aerial parts of the thallus</tissue>
    </source>
</reference>
<evidence type="ECO:0000313" key="2">
    <source>
        <dbReference type="Proteomes" id="UP001605036"/>
    </source>
</evidence>
<sequence length="117" mass="12787">MASLTSSLFFVRDGSSRGICPAAVSESFSIRGNTKLLTGMASGTTPSVVMMATPKKGIEQRKQRIEEITEKIVKAIGEAEEICKGNENSVECVLKWEEVEELSTARAHKKMHLRASD</sequence>
<dbReference type="EMBL" id="JBHFFA010000001">
    <property type="protein sequence ID" value="KAL2650336.1"/>
    <property type="molecule type" value="Genomic_DNA"/>
</dbReference>
<keyword evidence="2" id="KW-1185">Reference proteome</keyword>
<organism evidence="1 2">
    <name type="scientific">Riccia fluitans</name>
    <dbReference type="NCBI Taxonomy" id="41844"/>
    <lineage>
        <taxon>Eukaryota</taxon>
        <taxon>Viridiplantae</taxon>
        <taxon>Streptophyta</taxon>
        <taxon>Embryophyta</taxon>
        <taxon>Marchantiophyta</taxon>
        <taxon>Marchantiopsida</taxon>
        <taxon>Marchantiidae</taxon>
        <taxon>Marchantiales</taxon>
        <taxon>Ricciaceae</taxon>
        <taxon>Riccia</taxon>
    </lineage>
</organism>
<name>A0ABD1ZHD9_9MARC</name>
<proteinExistence type="predicted"/>
<evidence type="ECO:0000313" key="1">
    <source>
        <dbReference type="EMBL" id="KAL2650336.1"/>
    </source>
</evidence>
<dbReference type="AlphaFoldDB" id="A0ABD1ZHD9"/>
<dbReference type="PANTHER" id="PTHR33921:SF15">
    <property type="entry name" value="CALVIN CYCLE PROTEIN CP12-2, CHLOROPLASTIC"/>
    <property type="match status" value="1"/>
</dbReference>
<comment type="caution">
    <text evidence="1">The sequence shown here is derived from an EMBL/GenBank/DDBJ whole genome shotgun (WGS) entry which is preliminary data.</text>
</comment>
<dbReference type="PANTHER" id="PTHR33921">
    <property type="entry name" value="CALVIN CYCLE PROTEIN CP12-2, CHLOROPLASTIC"/>
    <property type="match status" value="1"/>
</dbReference>
<dbReference type="InterPro" id="IPR039314">
    <property type="entry name" value="CP12-like"/>
</dbReference>